<dbReference type="RefSeq" id="WP_157980502.1">
    <property type="nucleotide sequence ID" value="NZ_JAAVUN010000001.1"/>
</dbReference>
<dbReference type="SUPFAM" id="SSF55729">
    <property type="entry name" value="Acyl-CoA N-acyltransferases (Nat)"/>
    <property type="match status" value="1"/>
</dbReference>
<evidence type="ECO:0000313" key="4">
    <source>
        <dbReference type="Proteomes" id="UP000521379"/>
    </source>
</evidence>
<proteinExistence type="predicted"/>
<keyword evidence="3" id="KW-0808">Transferase</keyword>
<dbReference type="PROSITE" id="PS51186">
    <property type="entry name" value="GNAT"/>
    <property type="match status" value="1"/>
</dbReference>
<evidence type="ECO:0000259" key="2">
    <source>
        <dbReference type="PROSITE" id="PS51186"/>
    </source>
</evidence>
<feature type="region of interest" description="Disordered" evidence="1">
    <location>
        <begin position="1"/>
        <end position="25"/>
    </location>
</feature>
<organism evidence="3 4">
    <name type="scientific">Kocuria subflava</name>
    <dbReference type="NCBI Taxonomy" id="1736139"/>
    <lineage>
        <taxon>Bacteria</taxon>
        <taxon>Bacillati</taxon>
        <taxon>Actinomycetota</taxon>
        <taxon>Actinomycetes</taxon>
        <taxon>Micrococcales</taxon>
        <taxon>Micrococcaceae</taxon>
        <taxon>Kocuria</taxon>
    </lineage>
</organism>
<dbReference type="Gene3D" id="3.40.630.30">
    <property type="match status" value="1"/>
</dbReference>
<sequence length="223" mass="23965">MTSPTDPRPYSEQASQPTSAAPRTTVRAATEADIEAAAQILLDAFAQDPWTLGHIPAAAIGSPEAAQYQQRALREHGLAHQNIDVVVVTTGLGTGDDDGRIVGVAQWSPPLAPEQSQELEELFVSTHQLDAEQVAADHELVVAARPPEPHWHLEMLAVSPAAQGLGAGTQLLRHGLQRAAGTSVALESTTPASRRLYERHGFTLHQEVVDSRAVTQYAMWLRA</sequence>
<dbReference type="EMBL" id="JAAVUN010000001">
    <property type="protein sequence ID" value="NKE08606.1"/>
    <property type="molecule type" value="Genomic_DNA"/>
</dbReference>
<dbReference type="Proteomes" id="UP000521379">
    <property type="component" value="Unassembled WGS sequence"/>
</dbReference>
<dbReference type="Pfam" id="PF00583">
    <property type="entry name" value="Acetyltransf_1"/>
    <property type="match status" value="1"/>
</dbReference>
<dbReference type="GO" id="GO:0016747">
    <property type="term" value="F:acyltransferase activity, transferring groups other than amino-acyl groups"/>
    <property type="evidence" value="ECO:0007669"/>
    <property type="project" value="InterPro"/>
</dbReference>
<dbReference type="AlphaFoldDB" id="A0A846U4D2"/>
<dbReference type="PANTHER" id="PTHR42791">
    <property type="entry name" value="GNAT FAMILY ACETYLTRANSFERASE"/>
    <property type="match status" value="1"/>
</dbReference>
<comment type="caution">
    <text evidence="3">The sequence shown here is derived from an EMBL/GenBank/DDBJ whole genome shotgun (WGS) entry which is preliminary data.</text>
</comment>
<protein>
    <submittedName>
        <fullName evidence="3">GNAT family N-acetyltransferase</fullName>
    </submittedName>
</protein>
<dbReference type="InterPro" id="IPR000182">
    <property type="entry name" value="GNAT_dom"/>
</dbReference>
<dbReference type="PANTHER" id="PTHR42791:SF2">
    <property type="entry name" value="N-ACETYLTRANSFERASE DOMAIN-CONTAINING PROTEIN"/>
    <property type="match status" value="1"/>
</dbReference>
<feature type="compositionally biased region" description="Polar residues" evidence="1">
    <location>
        <begin position="12"/>
        <end position="22"/>
    </location>
</feature>
<reference evidence="3 4" key="1">
    <citation type="submission" date="2020-02" db="EMBL/GenBank/DDBJ databases">
        <authorList>
            <person name="Sun Q."/>
        </authorList>
    </citation>
    <scope>NUCLEOTIDE SEQUENCE [LARGE SCALE GENOMIC DNA]</scope>
    <source>
        <strain evidence="3 4">YIM 13062</strain>
    </source>
</reference>
<name>A0A846U4D2_9MICC</name>
<keyword evidence="4" id="KW-1185">Reference proteome</keyword>
<dbReference type="InterPro" id="IPR016181">
    <property type="entry name" value="Acyl_CoA_acyltransferase"/>
</dbReference>
<dbReference type="CDD" id="cd04301">
    <property type="entry name" value="NAT_SF"/>
    <property type="match status" value="1"/>
</dbReference>
<dbReference type="InterPro" id="IPR052523">
    <property type="entry name" value="Trichothecene_AcTrans"/>
</dbReference>
<feature type="domain" description="N-acetyltransferase" evidence="2">
    <location>
        <begin position="24"/>
        <end position="223"/>
    </location>
</feature>
<evidence type="ECO:0000313" key="3">
    <source>
        <dbReference type="EMBL" id="NKE08606.1"/>
    </source>
</evidence>
<evidence type="ECO:0000256" key="1">
    <source>
        <dbReference type="SAM" id="MobiDB-lite"/>
    </source>
</evidence>
<gene>
    <name evidence="3" type="ORF">GTW58_01315</name>
</gene>
<accession>A0A846U4D2</accession>